<name>A0A124SI55_CYNCS</name>
<comment type="caution">
    <text evidence="2">The sequence shown here is derived from an EMBL/GenBank/DDBJ whole genome shotgun (WGS) entry which is preliminary data.</text>
</comment>
<feature type="compositionally biased region" description="Basic and acidic residues" evidence="1">
    <location>
        <begin position="42"/>
        <end position="53"/>
    </location>
</feature>
<dbReference type="Proteomes" id="UP000243975">
    <property type="component" value="Unassembled WGS sequence"/>
</dbReference>
<gene>
    <name evidence="2" type="ORF">Ccrd_009964</name>
</gene>
<dbReference type="AlphaFoldDB" id="A0A124SI55"/>
<dbReference type="EMBL" id="LEKV01000067">
    <property type="protein sequence ID" value="KVI11626.1"/>
    <property type="molecule type" value="Genomic_DNA"/>
</dbReference>
<evidence type="ECO:0000313" key="3">
    <source>
        <dbReference type="Proteomes" id="UP000243975"/>
    </source>
</evidence>
<dbReference type="Gramene" id="KVI11626">
    <property type="protein sequence ID" value="KVI11626"/>
    <property type="gene ID" value="Ccrd_009964"/>
</dbReference>
<feature type="region of interest" description="Disordered" evidence="1">
    <location>
        <begin position="42"/>
        <end position="65"/>
    </location>
</feature>
<organism evidence="2 3">
    <name type="scientific">Cynara cardunculus var. scolymus</name>
    <name type="common">Globe artichoke</name>
    <name type="synonym">Cynara scolymus</name>
    <dbReference type="NCBI Taxonomy" id="59895"/>
    <lineage>
        <taxon>Eukaryota</taxon>
        <taxon>Viridiplantae</taxon>
        <taxon>Streptophyta</taxon>
        <taxon>Embryophyta</taxon>
        <taxon>Tracheophyta</taxon>
        <taxon>Spermatophyta</taxon>
        <taxon>Magnoliopsida</taxon>
        <taxon>eudicotyledons</taxon>
        <taxon>Gunneridae</taxon>
        <taxon>Pentapetalae</taxon>
        <taxon>asterids</taxon>
        <taxon>campanulids</taxon>
        <taxon>Asterales</taxon>
        <taxon>Asteraceae</taxon>
        <taxon>Carduoideae</taxon>
        <taxon>Cardueae</taxon>
        <taxon>Carduinae</taxon>
        <taxon>Cynara</taxon>
    </lineage>
</organism>
<protein>
    <submittedName>
        <fullName evidence="2">Uncharacterized protein</fullName>
    </submittedName>
</protein>
<accession>A0A124SI55</accession>
<sequence>MLKGFRSRVAALRPQGPIATRFSSKNLTVVVVGESLPLRSRTKNEQEKFKKDFSSGSGSGSGSGSSFGAEKGIQFLGLLGGKQPQDQWLVRLLPKGQVILNHLLVVQHYHEVCYDYAPGVSSQLFLLVFVEDPTVFEEEATSAPETFEISAAKVAIFFLLPESVAGETLTPLDNLLPGDIDILLELGDACFRPVGEGCLYLEGTMIAGSLAAFRFSSLATTKLGTTHFEGTGDDDLFTFPAGEGSLSTTFFFPADTGLCCFIPGLENL</sequence>
<reference evidence="2 3" key="1">
    <citation type="journal article" date="2016" name="Sci. Rep.">
        <title>The genome sequence of the outbreeding globe artichoke constructed de novo incorporating a phase-aware low-pass sequencing strategy of F1 progeny.</title>
        <authorList>
            <person name="Scaglione D."/>
            <person name="Reyes-Chin-Wo S."/>
            <person name="Acquadro A."/>
            <person name="Froenicke L."/>
            <person name="Portis E."/>
            <person name="Beitel C."/>
            <person name="Tirone M."/>
            <person name="Mauro R."/>
            <person name="Lo Monaco A."/>
            <person name="Mauromicale G."/>
            <person name="Faccioli P."/>
            <person name="Cattivelli L."/>
            <person name="Rieseberg L."/>
            <person name="Michelmore R."/>
            <person name="Lanteri S."/>
        </authorList>
    </citation>
    <scope>NUCLEOTIDE SEQUENCE [LARGE SCALE GENOMIC DNA]</scope>
    <source>
        <strain evidence="2">2C</strain>
    </source>
</reference>
<evidence type="ECO:0000256" key="1">
    <source>
        <dbReference type="SAM" id="MobiDB-lite"/>
    </source>
</evidence>
<evidence type="ECO:0000313" key="2">
    <source>
        <dbReference type="EMBL" id="KVI11626.1"/>
    </source>
</evidence>
<proteinExistence type="predicted"/>
<dbReference type="STRING" id="59895.A0A124SI55"/>
<keyword evidence="3" id="KW-1185">Reference proteome</keyword>